<reference evidence="2" key="2">
    <citation type="submission" date="2020-11" db="EMBL/GenBank/DDBJ databases">
        <authorList>
            <person name="McCartney M.A."/>
            <person name="Auch B."/>
            <person name="Kono T."/>
            <person name="Mallez S."/>
            <person name="Becker A."/>
            <person name="Gohl D.M."/>
            <person name="Silverstein K.A.T."/>
            <person name="Koren S."/>
            <person name="Bechman K.B."/>
            <person name="Herman A."/>
            <person name="Abrahante J.E."/>
            <person name="Garbe J."/>
        </authorList>
    </citation>
    <scope>NUCLEOTIDE SEQUENCE</scope>
    <source>
        <strain evidence="2">Duluth1</strain>
        <tissue evidence="2">Whole animal</tissue>
    </source>
</reference>
<proteinExistence type="predicted"/>
<evidence type="ECO:0000313" key="2">
    <source>
        <dbReference type="EMBL" id="KAH3890907.1"/>
    </source>
</evidence>
<dbReference type="EMBL" id="JAIWYP010000001">
    <property type="protein sequence ID" value="KAH3890907.1"/>
    <property type="molecule type" value="Genomic_DNA"/>
</dbReference>
<keyword evidence="1" id="KW-1133">Transmembrane helix</keyword>
<keyword evidence="3" id="KW-1185">Reference proteome</keyword>
<organism evidence="2 3">
    <name type="scientific">Dreissena polymorpha</name>
    <name type="common">Zebra mussel</name>
    <name type="synonym">Mytilus polymorpha</name>
    <dbReference type="NCBI Taxonomy" id="45954"/>
    <lineage>
        <taxon>Eukaryota</taxon>
        <taxon>Metazoa</taxon>
        <taxon>Spiralia</taxon>
        <taxon>Lophotrochozoa</taxon>
        <taxon>Mollusca</taxon>
        <taxon>Bivalvia</taxon>
        <taxon>Autobranchia</taxon>
        <taxon>Heteroconchia</taxon>
        <taxon>Euheterodonta</taxon>
        <taxon>Imparidentia</taxon>
        <taxon>Neoheterodontei</taxon>
        <taxon>Myida</taxon>
        <taxon>Dreissenoidea</taxon>
        <taxon>Dreissenidae</taxon>
        <taxon>Dreissena</taxon>
    </lineage>
</organism>
<name>A0A9D4NCT2_DREPO</name>
<dbReference type="AlphaFoldDB" id="A0A9D4NCT2"/>
<protein>
    <submittedName>
        <fullName evidence="2">Uncharacterized protein</fullName>
    </submittedName>
</protein>
<evidence type="ECO:0000313" key="3">
    <source>
        <dbReference type="Proteomes" id="UP000828390"/>
    </source>
</evidence>
<keyword evidence="1" id="KW-0812">Transmembrane</keyword>
<feature type="transmembrane region" description="Helical" evidence="1">
    <location>
        <begin position="48"/>
        <end position="72"/>
    </location>
</feature>
<sequence length="127" mass="14050">MSTVIALRDIWLVELTPVNVQVKSVNRTITGAHCMPARRPEVETIVTVFHLLDVSTLVVVSILIIGLHSLIIRKVATVRTNLMISPNIQGFKPPVLTQSNAVYSIQLITPKAPQVDANRSEQQKVFT</sequence>
<accession>A0A9D4NCT2</accession>
<dbReference type="Proteomes" id="UP000828390">
    <property type="component" value="Unassembled WGS sequence"/>
</dbReference>
<reference evidence="2" key="1">
    <citation type="journal article" date="2019" name="bioRxiv">
        <title>The Genome of the Zebra Mussel, Dreissena polymorpha: A Resource for Invasive Species Research.</title>
        <authorList>
            <person name="McCartney M.A."/>
            <person name="Auch B."/>
            <person name="Kono T."/>
            <person name="Mallez S."/>
            <person name="Zhang Y."/>
            <person name="Obille A."/>
            <person name="Becker A."/>
            <person name="Abrahante J.E."/>
            <person name="Garbe J."/>
            <person name="Badalamenti J.P."/>
            <person name="Herman A."/>
            <person name="Mangelson H."/>
            <person name="Liachko I."/>
            <person name="Sullivan S."/>
            <person name="Sone E.D."/>
            <person name="Koren S."/>
            <person name="Silverstein K.A.T."/>
            <person name="Beckman K.B."/>
            <person name="Gohl D.M."/>
        </authorList>
    </citation>
    <scope>NUCLEOTIDE SEQUENCE</scope>
    <source>
        <strain evidence="2">Duluth1</strain>
        <tissue evidence="2">Whole animal</tissue>
    </source>
</reference>
<evidence type="ECO:0000256" key="1">
    <source>
        <dbReference type="SAM" id="Phobius"/>
    </source>
</evidence>
<comment type="caution">
    <text evidence="2">The sequence shown here is derived from an EMBL/GenBank/DDBJ whole genome shotgun (WGS) entry which is preliminary data.</text>
</comment>
<gene>
    <name evidence="2" type="ORF">DPMN_014997</name>
</gene>
<keyword evidence="1" id="KW-0472">Membrane</keyword>